<proteinExistence type="predicted"/>
<comment type="caution">
    <text evidence="1">The sequence shown here is derived from an EMBL/GenBank/DDBJ whole genome shotgun (WGS) entry which is preliminary data.</text>
</comment>
<sequence>MVLFALVPIGALYAQEDTSISLSDCRAVLGGEVDVSLSAEEWHRCALLEMAAGQPDMAIACFNRINAKKKTTSILLDEVDALLKAYRFDEATKLVEQLRKKRNSRNAADSLQKEISRIKRFVDNCVSLEIIDSLRIERLESLASKRLLSGEWGRISFSDVTGDWIYQTALGYETFYTKLDENGVCRIYYRRSLGNNEIIEEREVEELNSNRGSFYPILRQDGETLYFAAYSDDGMGKLDLYVSRRDPYTRKFLQPTMLGTPFNSPYDDCILIYDDVTGKGILGTNRFAPQGEFNLYTFVIKDFFPPVPANSVNEKLIQAKLMPWRLLQPEKDSSNYTSFY</sequence>
<organism evidence="1 2">
    <name type="scientific">Porphyromonas miyakawae</name>
    <dbReference type="NCBI Taxonomy" id="3137470"/>
    <lineage>
        <taxon>Bacteria</taxon>
        <taxon>Pseudomonadati</taxon>
        <taxon>Bacteroidota</taxon>
        <taxon>Bacteroidia</taxon>
        <taxon>Bacteroidales</taxon>
        <taxon>Porphyromonadaceae</taxon>
        <taxon>Porphyromonas</taxon>
    </lineage>
</organism>
<name>A0ABQ0E288_9PORP</name>
<evidence type="ECO:0000313" key="2">
    <source>
        <dbReference type="Proteomes" id="UP001628220"/>
    </source>
</evidence>
<dbReference type="EMBL" id="BAAFSF010000002">
    <property type="protein sequence ID" value="GAB1251821.1"/>
    <property type="molecule type" value="Genomic_DNA"/>
</dbReference>
<dbReference type="Proteomes" id="UP001628220">
    <property type="component" value="Unassembled WGS sequence"/>
</dbReference>
<gene>
    <name evidence="1" type="ORF">Tsumi_09260</name>
</gene>
<evidence type="ECO:0008006" key="3">
    <source>
        <dbReference type="Google" id="ProtNLM"/>
    </source>
</evidence>
<evidence type="ECO:0000313" key="1">
    <source>
        <dbReference type="EMBL" id="GAB1251821.1"/>
    </source>
</evidence>
<accession>A0ABQ0E288</accession>
<protein>
    <recommendedName>
        <fullName evidence="3">WD40-like Beta Propeller Repeat</fullName>
    </recommendedName>
</protein>
<reference evidence="1 2" key="1">
    <citation type="journal article" date="2025" name="Int. J. Syst. Evol. Microbiol.">
        <title>Desulfovibrio falkowii sp. nov., Porphyromonas miyakawae sp. nov., Mediterraneibacter flintii sp. nov. and Owariibacterium komagatae gen. nov., sp. nov., isolated from human faeces.</title>
        <authorList>
            <person name="Hamaguchi T."/>
            <person name="Ohara M."/>
            <person name="Hisatomi A."/>
            <person name="Sekiguchi K."/>
            <person name="Takeda J.I."/>
            <person name="Ueyama J."/>
            <person name="Ito M."/>
            <person name="Nishiwaki H."/>
            <person name="Ogi T."/>
            <person name="Hirayama M."/>
            <person name="Ohkuma M."/>
            <person name="Sakamoto M."/>
            <person name="Ohno K."/>
        </authorList>
    </citation>
    <scope>NUCLEOTIDE SEQUENCE [LARGE SCALE GENOMIC DNA]</scope>
    <source>
        <strain evidence="1 2">13CB11C</strain>
    </source>
</reference>
<keyword evidence="2" id="KW-1185">Reference proteome</keyword>